<name>A0A1F5RH70_9BACT</name>
<dbReference type="PANTHER" id="PTHR12697:SF5">
    <property type="entry name" value="DEOXYHYPUSINE HYDROXYLASE"/>
    <property type="match status" value="1"/>
</dbReference>
<dbReference type="AlphaFoldDB" id="A0A1F5RH70"/>
<dbReference type="Pfam" id="PF13646">
    <property type="entry name" value="HEAT_2"/>
    <property type="match status" value="1"/>
</dbReference>
<evidence type="ECO:0008006" key="3">
    <source>
        <dbReference type="Google" id="ProtNLM"/>
    </source>
</evidence>
<dbReference type="PANTHER" id="PTHR12697">
    <property type="entry name" value="PBS LYASE HEAT-LIKE PROTEIN"/>
    <property type="match status" value="1"/>
</dbReference>
<dbReference type="Proteomes" id="UP000177230">
    <property type="component" value="Unassembled WGS sequence"/>
</dbReference>
<evidence type="ECO:0000313" key="2">
    <source>
        <dbReference type="Proteomes" id="UP000177230"/>
    </source>
</evidence>
<protein>
    <recommendedName>
        <fullName evidence="3">HEAT repeat domain-containing protein</fullName>
    </recommendedName>
</protein>
<reference evidence="1 2" key="1">
    <citation type="journal article" date="2016" name="Nat. Commun.">
        <title>Thousands of microbial genomes shed light on interconnected biogeochemical processes in an aquifer system.</title>
        <authorList>
            <person name="Anantharaman K."/>
            <person name="Brown C.T."/>
            <person name="Hug L.A."/>
            <person name="Sharon I."/>
            <person name="Castelle C.J."/>
            <person name="Probst A.J."/>
            <person name="Thomas B.C."/>
            <person name="Singh A."/>
            <person name="Wilkins M.J."/>
            <person name="Karaoz U."/>
            <person name="Brodie E.L."/>
            <person name="Williams K.H."/>
            <person name="Hubbard S.S."/>
            <person name="Banfield J.F."/>
        </authorList>
    </citation>
    <scope>NUCLEOTIDE SEQUENCE [LARGE SCALE GENOMIC DNA]</scope>
</reference>
<dbReference type="Gene3D" id="1.25.10.10">
    <property type="entry name" value="Leucine-rich Repeat Variant"/>
    <property type="match status" value="2"/>
</dbReference>
<accession>A0A1F5RH70</accession>
<comment type="caution">
    <text evidence="1">The sequence shown here is derived from an EMBL/GenBank/DDBJ whole genome shotgun (WGS) entry which is preliminary data.</text>
</comment>
<proteinExistence type="predicted"/>
<dbReference type="EMBL" id="MFFM01000011">
    <property type="protein sequence ID" value="OGF13887.1"/>
    <property type="molecule type" value="Genomic_DNA"/>
</dbReference>
<dbReference type="GO" id="GO:0016491">
    <property type="term" value="F:oxidoreductase activity"/>
    <property type="evidence" value="ECO:0007669"/>
    <property type="project" value="TreeGrafter"/>
</dbReference>
<dbReference type="InterPro" id="IPR016024">
    <property type="entry name" value="ARM-type_fold"/>
</dbReference>
<dbReference type="SMART" id="SM00567">
    <property type="entry name" value="EZ_HEAT"/>
    <property type="match status" value="5"/>
</dbReference>
<gene>
    <name evidence="1" type="ORF">A2024_10610</name>
</gene>
<evidence type="ECO:0000313" key="1">
    <source>
        <dbReference type="EMBL" id="OGF13887.1"/>
    </source>
</evidence>
<sequence>MANISPMLMTRLVGQLTGSLRNLKMYPASHPTSQKLFEASLQLIKEAMGTDSFLSFSLAGNILLLNDNPVPDSRKEVFANFISELGKRSVGQLTFKQGLDRDQLQGFFETMAMDVDQVKAKGGLAAALALRGISNIVATGISYGGGSGSGGSPGGGAALESLLPEQIIAMLKSDPTMVTEMLLKGALAMADTPEGQEKLVSDLDRLALMAKTQGGGEYASMMANVIGGLDQRSSQMVAQVKLDNPEWSDVVRELLTKYSDQELAKLIIDKTEVLALETKNDPVVLAEKLRGMVASIPADNFRKQTLLPLVQAKLQYYGLSAEDCAFVFGQISSTQPVLERYLADISSRPAAEMASEDEVKTLRWIIRRDENCKPALEGFLKLLGGADPGVRESALEKMMLLENDLLSIERFDLVELVIDNITSRLRQESEIRIYQQALAVIQLMADQIKNTRHQSLVSRISKDISDIMLLMADKPVARDMIKILALIGDEAAIRSLILGLLKDPILEAAASALSGIKEKALPYLMDTVKESEDSNMRLKCMYVLNKIGQGVESLAIKALGEDRWFVRRNMAVLLALMGTEDSVPHLGESLDDKDVRVRLEALKAIYKISGKDSEAWLIRALGDKEPEVKKLAIEYLAKVGDEASVDAMTELYAKRDLLSRGETPEVKRQILVSLGQIELKSSAGFLMKASKDRDPDLARTAQDALAGLLKKMKPQQ</sequence>
<organism evidence="1 2">
    <name type="scientific">Candidatus Edwardsbacteria bacterium GWF2_54_11</name>
    <dbReference type="NCBI Taxonomy" id="1817851"/>
    <lineage>
        <taxon>Bacteria</taxon>
        <taxon>Candidatus Edwardsiibacteriota</taxon>
    </lineage>
</organism>
<dbReference type="InterPro" id="IPR011989">
    <property type="entry name" value="ARM-like"/>
</dbReference>
<dbReference type="SUPFAM" id="SSF48371">
    <property type="entry name" value="ARM repeat"/>
    <property type="match status" value="2"/>
</dbReference>
<dbReference type="InterPro" id="IPR004155">
    <property type="entry name" value="PBS_lyase_HEAT"/>
</dbReference>